<dbReference type="AlphaFoldDB" id="A0AAV0AGC0"/>
<comment type="cofactor">
    <cofactor evidence="1">
        <name>a divalent metal cation</name>
        <dbReference type="ChEBI" id="CHEBI:60240"/>
    </cofactor>
</comment>
<keyword evidence="2" id="KW-0378">Hydrolase</keyword>
<dbReference type="EMBL" id="CALSGD010001811">
    <property type="protein sequence ID" value="CAH7488173.1"/>
    <property type="molecule type" value="Genomic_DNA"/>
</dbReference>
<dbReference type="PANTHER" id="PTHR43213">
    <property type="entry name" value="BIFUNCTIONAL DTTP/UTP PYROPHOSPHATASE/METHYLTRANSFERASE PROTEIN-RELATED"/>
    <property type="match status" value="1"/>
</dbReference>
<sequence length="235" mass="26251">MELVPLTRLLQGKRVVLASSSPRRRDILSSMGLQFEVVPSHFQESLEKARFPAPPEYARETAKLKALEVASRLRRDLHPPDVIIGADTIVAVDGVILEKPKDKDDAYRMLRRLSGQQHSVITGVAILRPLWRRQLQEPRDPEAEVELSLFHEETRVTFSRLSEPLLCEYVESGEPLDKAGAYGLQARGGALAERVEGDFFNAVGFPLNRCIRELAAIFPDVGPQVPVSQRPATPQ</sequence>
<dbReference type="Proteomes" id="UP001152836">
    <property type="component" value="Unassembled WGS sequence"/>
</dbReference>
<dbReference type="Pfam" id="PF02545">
    <property type="entry name" value="Maf"/>
    <property type="match status" value="1"/>
</dbReference>
<evidence type="ECO:0000256" key="1">
    <source>
        <dbReference type="ARBA" id="ARBA00001968"/>
    </source>
</evidence>
<evidence type="ECO:0000313" key="4">
    <source>
        <dbReference type="Proteomes" id="UP001152836"/>
    </source>
</evidence>
<protein>
    <submittedName>
        <fullName evidence="3">Asmtl protein</fullName>
    </submittedName>
</protein>
<dbReference type="CDD" id="cd00555">
    <property type="entry name" value="Maf"/>
    <property type="match status" value="1"/>
</dbReference>
<dbReference type="Gene3D" id="3.90.950.10">
    <property type="match status" value="1"/>
</dbReference>
<dbReference type="NCBIfam" id="TIGR00172">
    <property type="entry name" value="maf"/>
    <property type="match status" value="1"/>
</dbReference>
<dbReference type="InterPro" id="IPR003697">
    <property type="entry name" value="Maf-like"/>
</dbReference>
<evidence type="ECO:0000313" key="3">
    <source>
        <dbReference type="EMBL" id="CAH7488173.1"/>
    </source>
</evidence>
<dbReference type="InterPro" id="IPR029001">
    <property type="entry name" value="ITPase-like_fam"/>
</dbReference>
<accession>A0AAV0AGC0</accession>
<dbReference type="PANTHER" id="PTHR43213:SF5">
    <property type="entry name" value="BIFUNCTIONAL DTTP_UTP PYROPHOSPHATASE_METHYLTRANSFERASE PROTEIN-RELATED"/>
    <property type="match status" value="1"/>
</dbReference>
<evidence type="ECO:0000256" key="2">
    <source>
        <dbReference type="ARBA" id="ARBA00022801"/>
    </source>
</evidence>
<reference evidence="3" key="1">
    <citation type="submission" date="2022-06" db="EMBL/GenBank/DDBJ databases">
        <authorList>
            <person name="Andreotti S."/>
            <person name="Wyler E."/>
        </authorList>
    </citation>
    <scope>NUCLEOTIDE SEQUENCE</scope>
</reference>
<keyword evidence="4" id="KW-1185">Reference proteome</keyword>
<dbReference type="HAMAP" id="MF_00528">
    <property type="entry name" value="Maf"/>
    <property type="match status" value="1"/>
</dbReference>
<dbReference type="PIRSF" id="PIRSF006305">
    <property type="entry name" value="Maf"/>
    <property type="match status" value="1"/>
</dbReference>
<name>A0AAV0AGC0_PHORO</name>
<organism evidence="3 4">
    <name type="scientific">Phodopus roborovskii</name>
    <name type="common">Roborovski's desert hamster</name>
    <name type="synonym">Cricetulus roborovskii</name>
    <dbReference type="NCBI Taxonomy" id="109678"/>
    <lineage>
        <taxon>Eukaryota</taxon>
        <taxon>Metazoa</taxon>
        <taxon>Chordata</taxon>
        <taxon>Craniata</taxon>
        <taxon>Vertebrata</taxon>
        <taxon>Euteleostomi</taxon>
        <taxon>Mammalia</taxon>
        <taxon>Eutheria</taxon>
        <taxon>Euarchontoglires</taxon>
        <taxon>Glires</taxon>
        <taxon>Rodentia</taxon>
        <taxon>Myomorpha</taxon>
        <taxon>Muroidea</taxon>
        <taxon>Cricetidae</taxon>
        <taxon>Cricetinae</taxon>
        <taxon>Phodopus</taxon>
    </lineage>
</organism>
<proteinExistence type="inferred from homology"/>
<dbReference type="SUPFAM" id="SSF52972">
    <property type="entry name" value="ITPase-like"/>
    <property type="match status" value="1"/>
</dbReference>
<comment type="caution">
    <text evidence="3">The sequence shown here is derived from an EMBL/GenBank/DDBJ whole genome shotgun (WGS) entry which is preliminary data.</text>
</comment>
<gene>
    <name evidence="3" type="primary">Asmtl</name>
    <name evidence="3" type="ORF">PHOROB_LOCUS17820</name>
</gene>
<dbReference type="GO" id="GO:0047429">
    <property type="term" value="F:nucleoside triphosphate diphosphatase activity"/>
    <property type="evidence" value="ECO:0007669"/>
    <property type="project" value="InterPro"/>
</dbReference>